<feature type="transmembrane region" description="Helical" evidence="3">
    <location>
        <begin position="27"/>
        <end position="48"/>
    </location>
</feature>
<evidence type="ECO:0000313" key="4">
    <source>
        <dbReference type="EMBL" id="SNQ48700.1"/>
    </source>
</evidence>
<dbReference type="OrthoDB" id="525039at2"/>
<dbReference type="RefSeq" id="WP_101832326.1">
    <property type="nucleotide sequence ID" value="NZ_FZMO01000190.1"/>
</dbReference>
<dbReference type="EMBL" id="FZMO01000190">
    <property type="protein sequence ID" value="SNQ48700.1"/>
    <property type="molecule type" value="Genomic_DNA"/>
</dbReference>
<dbReference type="Proteomes" id="UP000234331">
    <property type="component" value="Unassembled WGS sequence"/>
</dbReference>
<feature type="region of interest" description="Disordered" evidence="2">
    <location>
        <begin position="86"/>
        <end position="117"/>
    </location>
</feature>
<reference evidence="4 5" key="1">
    <citation type="submission" date="2017-06" db="EMBL/GenBank/DDBJ databases">
        <authorList>
            <person name="Kim H.J."/>
            <person name="Triplett B.A."/>
        </authorList>
    </citation>
    <scope>NUCLEOTIDE SEQUENCE [LARGE SCALE GENOMIC DNA]</scope>
    <source>
        <strain evidence="4">FRACA_ARgP5</strain>
    </source>
</reference>
<dbReference type="GO" id="GO:0016787">
    <property type="term" value="F:hydrolase activity"/>
    <property type="evidence" value="ECO:0007669"/>
    <property type="project" value="UniProtKB-KW"/>
</dbReference>
<keyword evidence="1" id="KW-0378">Hydrolase</keyword>
<evidence type="ECO:0000256" key="3">
    <source>
        <dbReference type="SAM" id="Phobius"/>
    </source>
</evidence>
<dbReference type="Pfam" id="PF04203">
    <property type="entry name" value="Sortase"/>
    <property type="match status" value="1"/>
</dbReference>
<keyword evidence="3" id="KW-0472">Membrane</keyword>
<evidence type="ECO:0000256" key="2">
    <source>
        <dbReference type="SAM" id="MobiDB-lite"/>
    </source>
</evidence>
<dbReference type="InterPro" id="IPR042001">
    <property type="entry name" value="Sortase_F"/>
</dbReference>
<dbReference type="InterPro" id="IPR005754">
    <property type="entry name" value="Sortase"/>
</dbReference>
<protein>
    <submittedName>
        <fullName evidence="4">Sortase family enzyme</fullName>
    </submittedName>
</protein>
<sequence>MTNAADRPRGALPVRARRRRLARRRLLASRLLIVTAVLSGAVGVTGIVEWATSRAPGDVGSLASGSASAAMPGAATLPAAAGPDTGTVLAASPLPADPADSRDAARRRPARVSVPASGVDAPVVPELADRATNTLDLPRDPATVGWWAAGAAPGAPSGTVVIAGHVDYDGQPGALLPLARVATGSPVIVTSADGRTHDYRVVARVHVAKSALADTGVFRGDGPPRLALITCGGPFDRARHSYRDNLVVLALPV</sequence>
<name>A0A2I2KSS6_9ACTN</name>
<proteinExistence type="predicted"/>
<dbReference type="CDD" id="cd05829">
    <property type="entry name" value="Sortase_F"/>
    <property type="match status" value="1"/>
</dbReference>
<feature type="compositionally biased region" description="Low complexity" evidence="2">
    <location>
        <begin position="86"/>
        <end position="98"/>
    </location>
</feature>
<dbReference type="InterPro" id="IPR023365">
    <property type="entry name" value="Sortase_dom-sf"/>
</dbReference>
<accession>A0A2I2KSS6</accession>
<keyword evidence="3" id="KW-0812">Transmembrane</keyword>
<gene>
    <name evidence="4" type="ORF">FRACA_270017</name>
</gene>
<keyword evidence="3" id="KW-1133">Transmembrane helix</keyword>
<dbReference type="AlphaFoldDB" id="A0A2I2KSS6"/>
<dbReference type="Gene3D" id="2.40.260.10">
    <property type="entry name" value="Sortase"/>
    <property type="match status" value="1"/>
</dbReference>
<organism evidence="4 5">
    <name type="scientific">Frankia canadensis</name>
    <dbReference type="NCBI Taxonomy" id="1836972"/>
    <lineage>
        <taxon>Bacteria</taxon>
        <taxon>Bacillati</taxon>
        <taxon>Actinomycetota</taxon>
        <taxon>Actinomycetes</taxon>
        <taxon>Frankiales</taxon>
        <taxon>Frankiaceae</taxon>
        <taxon>Frankia</taxon>
    </lineage>
</organism>
<evidence type="ECO:0000313" key="5">
    <source>
        <dbReference type="Proteomes" id="UP000234331"/>
    </source>
</evidence>
<keyword evidence="5" id="KW-1185">Reference proteome</keyword>
<dbReference type="SUPFAM" id="SSF63817">
    <property type="entry name" value="Sortase"/>
    <property type="match status" value="1"/>
</dbReference>
<evidence type="ECO:0000256" key="1">
    <source>
        <dbReference type="ARBA" id="ARBA00022801"/>
    </source>
</evidence>